<dbReference type="EMBL" id="WNYA01013495">
    <property type="protein sequence ID" value="KAG8539695.1"/>
    <property type="molecule type" value="Genomic_DNA"/>
</dbReference>
<proteinExistence type="predicted"/>
<dbReference type="AlphaFoldDB" id="A0AAV6YV56"/>
<dbReference type="Proteomes" id="UP000824782">
    <property type="component" value="Unassembled WGS sequence"/>
</dbReference>
<keyword evidence="2" id="KW-1185">Reference proteome</keyword>
<organism evidence="1 2">
    <name type="scientific">Engystomops pustulosus</name>
    <name type="common">Tungara frog</name>
    <name type="synonym">Physalaemus pustulosus</name>
    <dbReference type="NCBI Taxonomy" id="76066"/>
    <lineage>
        <taxon>Eukaryota</taxon>
        <taxon>Metazoa</taxon>
        <taxon>Chordata</taxon>
        <taxon>Craniata</taxon>
        <taxon>Vertebrata</taxon>
        <taxon>Euteleostomi</taxon>
        <taxon>Amphibia</taxon>
        <taxon>Batrachia</taxon>
        <taxon>Anura</taxon>
        <taxon>Neobatrachia</taxon>
        <taxon>Hyloidea</taxon>
        <taxon>Leptodactylidae</taxon>
        <taxon>Leiuperinae</taxon>
        <taxon>Engystomops</taxon>
    </lineage>
</organism>
<sequence length="69" mass="7427">MHEGTGTGKDVTILVDPLPCYNQLCRTIMAPSTTLTIMVDGKAMGCWLQLRLVTLDLTCPFNEGGTGII</sequence>
<evidence type="ECO:0000313" key="1">
    <source>
        <dbReference type="EMBL" id="KAG8539695.1"/>
    </source>
</evidence>
<name>A0AAV6YV56_ENGPU</name>
<protein>
    <submittedName>
        <fullName evidence="1">Uncharacterized protein</fullName>
    </submittedName>
</protein>
<comment type="caution">
    <text evidence="1">The sequence shown here is derived from an EMBL/GenBank/DDBJ whole genome shotgun (WGS) entry which is preliminary data.</text>
</comment>
<gene>
    <name evidence="1" type="ORF">GDO81_020525</name>
</gene>
<accession>A0AAV6YV56</accession>
<reference evidence="1" key="1">
    <citation type="thesis" date="2020" institute="ProQuest LLC" country="789 East Eisenhower Parkway, Ann Arbor, MI, USA">
        <title>Comparative Genomics and Chromosome Evolution.</title>
        <authorList>
            <person name="Mudd A.B."/>
        </authorList>
    </citation>
    <scope>NUCLEOTIDE SEQUENCE</scope>
    <source>
        <strain evidence="1">237g6f4</strain>
        <tissue evidence="1">Blood</tissue>
    </source>
</reference>
<evidence type="ECO:0000313" key="2">
    <source>
        <dbReference type="Proteomes" id="UP000824782"/>
    </source>
</evidence>